<proteinExistence type="inferred from homology"/>
<feature type="chain" id="PRO_5029038287" evidence="11">
    <location>
        <begin position="18"/>
        <end position="661"/>
    </location>
</feature>
<dbReference type="InterPro" id="IPR029052">
    <property type="entry name" value="Metallo-depent_PP-like"/>
</dbReference>
<evidence type="ECO:0000256" key="8">
    <source>
        <dbReference type="ARBA" id="ARBA00022741"/>
    </source>
</evidence>
<dbReference type="InterPro" id="IPR006146">
    <property type="entry name" value="5'-Nucleotdase_CS"/>
</dbReference>
<evidence type="ECO:0000256" key="1">
    <source>
        <dbReference type="ARBA" id="ARBA00000527"/>
    </source>
</evidence>
<dbReference type="NCBIfam" id="NF006938">
    <property type="entry name" value="PRK09420.1"/>
    <property type="match status" value="1"/>
</dbReference>
<organism evidence="14 15">
    <name type="scientific">Iodobacter fluviatilis</name>
    <dbReference type="NCBI Taxonomy" id="537"/>
    <lineage>
        <taxon>Bacteria</taxon>
        <taxon>Pseudomonadati</taxon>
        <taxon>Pseudomonadota</taxon>
        <taxon>Betaproteobacteria</taxon>
        <taxon>Neisseriales</taxon>
        <taxon>Chitinibacteraceae</taxon>
        <taxon>Iodobacter</taxon>
    </lineage>
</organism>
<feature type="domain" description="Calcineurin-like phosphoesterase" evidence="12">
    <location>
        <begin position="36"/>
        <end position="286"/>
    </location>
</feature>
<dbReference type="PRINTS" id="PR01607">
    <property type="entry name" value="APYRASEFAMLY"/>
</dbReference>
<evidence type="ECO:0000259" key="13">
    <source>
        <dbReference type="Pfam" id="PF02872"/>
    </source>
</evidence>
<feature type="signal peptide" evidence="11">
    <location>
        <begin position="1"/>
        <end position="17"/>
    </location>
</feature>
<dbReference type="GO" id="GO:0000166">
    <property type="term" value="F:nucleotide binding"/>
    <property type="evidence" value="ECO:0007669"/>
    <property type="project" value="UniProtKB-KW"/>
</dbReference>
<dbReference type="GO" id="GO:0030288">
    <property type="term" value="C:outer membrane-bounded periplasmic space"/>
    <property type="evidence" value="ECO:0007669"/>
    <property type="project" value="TreeGrafter"/>
</dbReference>
<dbReference type="SUPFAM" id="SSF55816">
    <property type="entry name" value="5'-nucleotidase (syn. UDP-sugar hydrolase), C-terminal domain"/>
    <property type="match status" value="1"/>
</dbReference>
<evidence type="ECO:0000256" key="3">
    <source>
        <dbReference type="ARBA" id="ARBA00001968"/>
    </source>
</evidence>
<gene>
    <name evidence="14" type="ORF">C1H71_13825</name>
</gene>
<dbReference type="Gene3D" id="3.90.780.10">
    <property type="entry name" value="5'-Nucleotidase, C-terminal domain"/>
    <property type="match status" value="1"/>
</dbReference>
<dbReference type="RefSeq" id="WP_130107040.1">
    <property type="nucleotide sequence ID" value="NZ_CP025781.1"/>
</dbReference>
<dbReference type="AlphaFoldDB" id="A0A7G3GC15"/>
<dbReference type="PROSITE" id="PS00786">
    <property type="entry name" value="5_NUCLEOTIDASE_2"/>
    <property type="match status" value="1"/>
</dbReference>
<dbReference type="GO" id="GO:0008663">
    <property type="term" value="F:2',3'-cyclic-nucleotide 2'-phosphodiesterase activity"/>
    <property type="evidence" value="ECO:0007669"/>
    <property type="project" value="UniProtKB-EC"/>
</dbReference>
<evidence type="ECO:0000256" key="9">
    <source>
        <dbReference type="ARBA" id="ARBA00022801"/>
    </source>
</evidence>
<dbReference type="PANTHER" id="PTHR11575:SF6">
    <property type="entry name" value="2',3'-CYCLIC-NUCLEOTIDE 2'-PHOSPHODIESTERASE_3'-NUCLEOTIDASE"/>
    <property type="match status" value="1"/>
</dbReference>
<dbReference type="InterPro" id="IPR006179">
    <property type="entry name" value="5_nucleotidase/apyrase"/>
</dbReference>
<evidence type="ECO:0000313" key="15">
    <source>
        <dbReference type="Proteomes" id="UP000515917"/>
    </source>
</evidence>
<dbReference type="SUPFAM" id="SSF56300">
    <property type="entry name" value="Metallo-dependent phosphatases"/>
    <property type="match status" value="1"/>
</dbReference>
<keyword evidence="10" id="KW-0511">Multifunctional enzyme</keyword>
<keyword evidence="15" id="KW-1185">Reference proteome</keyword>
<evidence type="ECO:0000256" key="5">
    <source>
        <dbReference type="ARBA" id="ARBA00006654"/>
    </source>
</evidence>
<comment type="subcellular location">
    <subcellularLocation>
        <location evidence="4">Cell envelope</location>
    </subcellularLocation>
</comment>
<reference evidence="14 15" key="1">
    <citation type="submission" date="2018-01" db="EMBL/GenBank/DDBJ databases">
        <title>Genome sequence of Iodobacter sp. strain PCH194 isolated from Indian Trans-Himalaya.</title>
        <authorList>
            <person name="Kumar V."/>
            <person name="Thakur V."/>
            <person name="Kumar S."/>
            <person name="Singh D."/>
        </authorList>
    </citation>
    <scope>NUCLEOTIDE SEQUENCE [LARGE SCALE GENOMIC DNA]</scope>
    <source>
        <strain evidence="14 15">PCH194</strain>
    </source>
</reference>
<dbReference type="GO" id="GO:0046872">
    <property type="term" value="F:metal ion binding"/>
    <property type="evidence" value="ECO:0007669"/>
    <property type="project" value="UniProtKB-KW"/>
</dbReference>
<keyword evidence="7 11" id="KW-0732">Signal</keyword>
<dbReference type="Pfam" id="PF00149">
    <property type="entry name" value="Metallophos"/>
    <property type="match status" value="1"/>
</dbReference>
<evidence type="ECO:0000256" key="2">
    <source>
        <dbReference type="ARBA" id="ARBA00001730"/>
    </source>
</evidence>
<protein>
    <submittedName>
        <fullName evidence="14">Bifunctional 2',3'-cyclic-nucleotide 2'-phosphodiesterase/3'-nucleotidase</fullName>
    </submittedName>
</protein>
<dbReference type="KEGG" id="ifl:C1H71_13825"/>
<evidence type="ECO:0000313" key="14">
    <source>
        <dbReference type="EMBL" id="QBC44503.1"/>
    </source>
</evidence>
<dbReference type="InterPro" id="IPR008334">
    <property type="entry name" value="5'-Nucleotdase_C"/>
</dbReference>
<accession>A0A7G3GC15</accession>
<dbReference type="Pfam" id="PF02872">
    <property type="entry name" value="5_nucleotid_C"/>
    <property type="match status" value="1"/>
</dbReference>
<comment type="cofactor">
    <cofactor evidence="3">
        <name>a divalent metal cation</name>
        <dbReference type="ChEBI" id="CHEBI:60240"/>
    </cofactor>
</comment>
<dbReference type="Gene3D" id="3.60.21.10">
    <property type="match status" value="1"/>
</dbReference>
<keyword evidence="9 11" id="KW-0378">Hydrolase</keyword>
<keyword evidence="8 11" id="KW-0547">Nucleotide-binding</keyword>
<dbReference type="PANTHER" id="PTHR11575">
    <property type="entry name" value="5'-NUCLEOTIDASE-RELATED"/>
    <property type="match status" value="1"/>
</dbReference>
<comment type="catalytic activity">
    <reaction evidence="1">
        <text>a ribonucleoside 3'-phosphate + H2O = a ribonucleoside + phosphate</text>
        <dbReference type="Rhea" id="RHEA:10144"/>
        <dbReference type="ChEBI" id="CHEBI:13197"/>
        <dbReference type="ChEBI" id="CHEBI:15377"/>
        <dbReference type="ChEBI" id="CHEBI:18254"/>
        <dbReference type="ChEBI" id="CHEBI:43474"/>
        <dbReference type="EC" id="3.1.3.6"/>
    </reaction>
</comment>
<evidence type="ECO:0000256" key="10">
    <source>
        <dbReference type="ARBA" id="ARBA00023268"/>
    </source>
</evidence>
<evidence type="ECO:0000256" key="7">
    <source>
        <dbReference type="ARBA" id="ARBA00022729"/>
    </source>
</evidence>
<name>A0A7G3GC15_9NEIS</name>
<feature type="domain" description="5'-Nucleotidase C-terminal" evidence="13">
    <location>
        <begin position="433"/>
        <end position="567"/>
    </location>
</feature>
<dbReference type="InterPro" id="IPR041827">
    <property type="entry name" value="CpdB_N"/>
</dbReference>
<sequence length="661" mass="70743">MRVSLLASLISSTLVLAACNNSDDTPAAGTKLDLAVLQTTDLHANVLSYDYYKTTDDTTLGFERTATLIDTARKENPNNLLVDDGDTIQGTSLSDFQAQIEPVKCDSQLAIHKVMSAMKYDAGNIGNHEFNYGLKYLGQIAGNSMKAGPEAGQNCKGPDFPLVTSNVNNAGDSKPLFAPYVILDRTFKSADGKDVQLKVGIIGFTPPGIMDWDKRNLEGKVSVLGIVDAAKKYVPEMKAKGADIVVALAHSGISTADYSSNMENAVYYLAKDVPGITAIVSGHSHSFFPDGKNYAGIKNVDNVKGLVNGVPTVMSGFWGNTLGVLKLNLEFDGKVWKTNDSKGELKSVSTKDAAGVATVVPAKAEIAKLVEKEHQGTIKYVNAGVGKSEYRISSFFTQVAPTAAMRLINLAQTDYATKFVKANLPQYASLPILSAAAPFKVNFRGSGFTDIAAGDVAIKNIADLYLYPNTLQAVKINGATVKLWLEKSAEQFNQIDPSKVADQNLINDKFPSYNFDQIDGITYEIDVTKEKGSRIVNLSLNGKAIDLKADFIVVTNNYRASGGGGFAGLDGSQIVIDSGGDANRDIIVKYVKEQKTLTLAKQGPVANWRFAKVKIAGKVLFESSADTSALSVAAQEKISNIALDSTKADKSASVFSIDLSK</sequence>
<dbReference type="InterPro" id="IPR004843">
    <property type="entry name" value="Calcineurin-like_PHP"/>
</dbReference>
<evidence type="ECO:0000256" key="11">
    <source>
        <dbReference type="RuleBase" id="RU362119"/>
    </source>
</evidence>
<dbReference type="InterPro" id="IPR036907">
    <property type="entry name" value="5'-Nucleotdase_C_sf"/>
</dbReference>
<evidence type="ECO:0000256" key="6">
    <source>
        <dbReference type="ARBA" id="ARBA00022723"/>
    </source>
</evidence>
<dbReference type="GO" id="GO:0009166">
    <property type="term" value="P:nucleotide catabolic process"/>
    <property type="evidence" value="ECO:0007669"/>
    <property type="project" value="InterPro"/>
</dbReference>
<evidence type="ECO:0000259" key="12">
    <source>
        <dbReference type="Pfam" id="PF00149"/>
    </source>
</evidence>
<keyword evidence="6" id="KW-0479">Metal-binding</keyword>
<dbReference type="CDD" id="cd07410">
    <property type="entry name" value="MPP_CpdB_N"/>
    <property type="match status" value="1"/>
</dbReference>
<dbReference type="Proteomes" id="UP000515917">
    <property type="component" value="Chromosome"/>
</dbReference>
<dbReference type="GO" id="GO:0008254">
    <property type="term" value="F:3'-nucleotidase activity"/>
    <property type="evidence" value="ECO:0007669"/>
    <property type="project" value="UniProtKB-EC"/>
</dbReference>
<dbReference type="PROSITE" id="PS51257">
    <property type="entry name" value="PROKAR_LIPOPROTEIN"/>
    <property type="match status" value="1"/>
</dbReference>
<evidence type="ECO:0000256" key="4">
    <source>
        <dbReference type="ARBA" id="ARBA00004196"/>
    </source>
</evidence>
<dbReference type="EMBL" id="CP025781">
    <property type="protein sequence ID" value="QBC44503.1"/>
    <property type="molecule type" value="Genomic_DNA"/>
</dbReference>
<comment type="similarity">
    <text evidence="5 11">Belongs to the 5'-nucleotidase family.</text>
</comment>
<comment type="catalytic activity">
    <reaction evidence="2">
        <text>a nucleoside 2',3'-cyclic phosphate + H2O = a nucleoside 3'-phosphate + H(+)</text>
        <dbReference type="Rhea" id="RHEA:19621"/>
        <dbReference type="ChEBI" id="CHEBI:15377"/>
        <dbReference type="ChEBI" id="CHEBI:15378"/>
        <dbReference type="ChEBI" id="CHEBI:66949"/>
        <dbReference type="ChEBI" id="CHEBI:66954"/>
        <dbReference type="EC" id="3.1.4.16"/>
    </reaction>
</comment>